<dbReference type="OrthoDB" id="5406216at2759"/>
<feature type="signal peptide" evidence="1">
    <location>
        <begin position="1"/>
        <end position="19"/>
    </location>
</feature>
<gene>
    <name evidence="2" type="ORF">P280DRAFT_483840</name>
</gene>
<evidence type="ECO:0000313" key="2">
    <source>
        <dbReference type="EMBL" id="KAF2636269.1"/>
    </source>
</evidence>
<reference evidence="2" key="1">
    <citation type="journal article" date="2020" name="Stud. Mycol.">
        <title>101 Dothideomycetes genomes: a test case for predicting lifestyles and emergence of pathogens.</title>
        <authorList>
            <person name="Haridas S."/>
            <person name="Albert R."/>
            <person name="Binder M."/>
            <person name="Bloem J."/>
            <person name="Labutti K."/>
            <person name="Salamov A."/>
            <person name="Andreopoulos B."/>
            <person name="Baker S."/>
            <person name="Barry K."/>
            <person name="Bills G."/>
            <person name="Bluhm B."/>
            <person name="Cannon C."/>
            <person name="Castanera R."/>
            <person name="Culley D."/>
            <person name="Daum C."/>
            <person name="Ezra D."/>
            <person name="Gonzalez J."/>
            <person name="Henrissat B."/>
            <person name="Kuo A."/>
            <person name="Liang C."/>
            <person name="Lipzen A."/>
            <person name="Lutzoni F."/>
            <person name="Magnuson J."/>
            <person name="Mondo S."/>
            <person name="Nolan M."/>
            <person name="Ohm R."/>
            <person name="Pangilinan J."/>
            <person name="Park H.-J."/>
            <person name="Ramirez L."/>
            <person name="Alfaro M."/>
            <person name="Sun H."/>
            <person name="Tritt A."/>
            <person name="Yoshinaga Y."/>
            <person name="Zwiers L.-H."/>
            <person name="Turgeon B."/>
            <person name="Goodwin S."/>
            <person name="Spatafora J."/>
            <person name="Crous P."/>
            <person name="Grigoriev I."/>
        </authorList>
    </citation>
    <scope>NUCLEOTIDE SEQUENCE</scope>
    <source>
        <strain evidence="2">CBS 473.64</strain>
    </source>
</reference>
<keyword evidence="3" id="KW-1185">Reference proteome</keyword>
<dbReference type="AlphaFoldDB" id="A0A6A6RL07"/>
<proteinExistence type="predicted"/>
<evidence type="ECO:0000313" key="3">
    <source>
        <dbReference type="Proteomes" id="UP000799753"/>
    </source>
</evidence>
<accession>A0A6A6RL07</accession>
<organism evidence="2 3">
    <name type="scientific">Massarina eburnea CBS 473.64</name>
    <dbReference type="NCBI Taxonomy" id="1395130"/>
    <lineage>
        <taxon>Eukaryota</taxon>
        <taxon>Fungi</taxon>
        <taxon>Dikarya</taxon>
        <taxon>Ascomycota</taxon>
        <taxon>Pezizomycotina</taxon>
        <taxon>Dothideomycetes</taxon>
        <taxon>Pleosporomycetidae</taxon>
        <taxon>Pleosporales</taxon>
        <taxon>Massarineae</taxon>
        <taxon>Massarinaceae</taxon>
        <taxon>Massarina</taxon>
    </lineage>
</organism>
<keyword evidence="1" id="KW-0732">Signal</keyword>
<dbReference type="EMBL" id="MU006799">
    <property type="protein sequence ID" value="KAF2636269.1"/>
    <property type="molecule type" value="Genomic_DNA"/>
</dbReference>
<sequence>MRLHIVAALALSSPAFTSAIKFADLLRFTESSSLSPAATPGSIPWSHAPKPTYARDLTAFDKLEMRQAPAAAPVAPVPVPPAANPAVPKVDPAAVAVAPIAPVANPNPAPVVPPAVAPIAPIANPIPPVAPAAPTTTVPAAAVPGANPSQSVSVTVQWLPTMIKGSTTWAPRTITLTFKLKGDSALPAPGSGAIGMGTITGQVGVTKTIVKGAAETRGPGVLGLGVGVLAGFVGARMV</sequence>
<evidence type="ECO:0000256" key="1">
    <source>
        <dbReference type="SAM" id="SignalP"/>
    </source>
</evidence>
<feature type="chain" id="PRO_5025543785" evidence="1">
    <location>
        <begin position="20"/>
        <end position="238"/>
    </location>
</feature>
<name>A0A6A6RL07_9PLEO</name>
<protein>
    <submittedName>
        <fullName evidence="2">Uncharacterized protein</fullName>
    </submittedName>
</protein>
<dbReference type="Proteomes" id="UP000799753">
    <property type="component" value="Unassembled WGS sequence"/>
</dbReference>